<protein>
    <submittedName>
        <fullName evidence="1">Uncharacterized protein</fullName>
    </submittedName>
</protein>
<proteinExistence type="predicted"/>
<organism evidence="1 2">
    <name type="scientific">Candidatus Roizmanbacteria bacterium RIFCSPLOWO2_01_FULL_37_12</name>
    <dbReference type="NCBI Taxonomy" id="1802056"/>
    <lineage>
        <taxon>Bacteria</taxon>
        <taxon>Candidatus Roizmaniibacteriota</taxon>
    </lineage>
</organism>
<comment type="caution">
    <text evidence="1">The sequence shown here is derived from an EMBL/GenBank/DDBJ whole genome shotgun (WGS) entry which is preliminary data.</text>
</comment>
<dbReference type="EMBL" id="MGAG01000037">
    <property type="protein sequence ID" value="OGK39737.1"/>
    <property type="molecule type" value="Genomic_DNA"/>
</dbReference>
<evidence type="ECO:0000313" key="1">
    <source>
        <dbReference type="EMBL" id="OGK39737.1"/>
    </source>
</evidence>
<dbReference type="AlphaFoldDB" id="A0A1F7I8N0"/>
<name>A0A1F7I8N0_9BACT</name>
<sequence length="235" mass="25673">MLDSVIMDLQRSLPSQFINTQQLREPIGLYDQISEISFGQRKFPVMLKGVGLPDITVGQSGNIKKGALSEYTEATNIVGFDSDNHNLNVVSITSGISQIRGIKPTDFDPSGRVPPKAVLKEISYKLIPWADKPVKLLIRTDDKNNVKYEIIGVSIEGNDSETKPQTLIVGDTIPTPTAGKKEGVITGFALELGLDNQVHLSALVNADHLDPKFLYDLQEIAGAKLENSQVKTVPH</sequence>
<evidence type="ECO:0000313" key="2">
    <source>
        <dbReference type="Proteomes" id="UP000177698"/>
    </source>
</evidence>
<reference evidence="1 2" key="1">
    <citation type="journal article" date="2016" name="Nat. Commun.">
        <title>Thousands of microbial genomes shed light on interconnected biogeochemical processes in an aquifer system.</title>
        <authorList>
            <person name="Anantharaman K."/>
            <person name="Brown C.T."/>
            <person name="Hug L.A."/>
            <person name="Sharon I."/>
            <person name="Castelle C.J."/>
            <person name="Probst A.J."/>
            <person name="Thomas B.C."/>
            <person name="Singh A."/>
            <person name="Wilkins M.J."/>
            <person name="Karaoz U."/>
            <person name="Brodie E.L."/>
            <person name="Williams K.H."/>
            <person name="Hubbard S.S."/>
            <person name="Banfield J.F."/>
        </authorList>
    </citation>
    <scope>NUCLEOTIDE SEQUENCE [LARGE SCALE GENOMIC DNA]</scope>
</reference>
<accession>A0A1F7I8N0</accession>
<dbReference type="Proteomes" id="UP000177698">
    <property type="component" value="Unassembled WGS sequence"/>
</dbReference>
<gene>
    <name evidence="1" type="ORF">A2954_04910</name>
</gene>